<organism evidence="1 2">
    <name type="scientific">Chryseobacterium carnipullorum</name>
    <dbReference type="NCBI Taxonomy" id="1124835"/>
    <lineage>
        <taxon>Bacteria</taxon>
        <taxon>Pseudomonadati</taxon>
        <taxon>Bacteroidota</taxon>
        <taxon>Flavobacteriia</taxon>
        <taxon>Flavobacteriales</taxon>
        <taxon>Weeksellaceae</taxon>
        <taxon>Chryseobacterium group</taxon>
        <taxon>Chryseobacterium</taxon>
    </lineage>
</organism>
<protein>
    <submittedName>
        <fullName evidence="1">Uncharacterized protein</fullName>
    </submittedName>
</protein>
<dbReference type="EMBL" id="UFVQ01000003">
    <property type="protein sequence ID" value="STD01918.1"/>
    <property type="molecule type" value="Genomic_DNA"/>
</dbReference>
<reference evidence="1 2" key="1">
    <citation type="submission" date="2018-06" db="EMBL/GenBank/DDBJ databases">
        <authorList>
            <consortium name="Pathogen Informatics"/>
            <person name="Doyle S."/>
        </authorList>
    </citation>
    <scope>NUCLEOTIDE SEQUENCE [LARGE SCALE GENOMIC DNA]</scope>
    <source>
        <strain evidence="1 2">NCTC13533</strain>
    </source>
</reference>
<gene>
    <name evidence="1" type="ORF">NCTC13533_03203</name>
</gene>
<dbReference type="Proteomes" id="UP000255224">
    <property type="component" value="Unassembled WGS sequence"/>
</dbReference>
<evidence type="ECO:0000313" key="1">
    <source>
        <dbReference type="EMBL" id="STD01918.1"/>
    </source>
</evidence>
<sequence length="46" mass="5217">MAAFFMAYLRLQIVLLIALALIQIQIKIAKGTIFGVICINYLQIYV</sequence>
<name>A0A376E5F2_CHRCU</name>
<evidence type="ECO:0000313" key="2">
    <source>
        <dbReference type="Proteomes" id="UP000255224"/>
    </source>
</evidence>
<proteinExistence type="predicted"/>
<accession>A0A376E5F2</accession>
<dbReference type="AlphaFoldDB" id="A0A376E5F2"/>